<dbReference type="EMBL" id="ATFF01000006">
    <property type="protein sequence ID" value="EPF31653.1"/>
    <property type="molecule type" value="Genomic_DNA"/>
</dbReference>
<evidence type="ECO:0000259" key="8">
    <source>
        <dbReference type="Pfam" id="PF02384"/>
    </source>
</evidence>
<evidence type="ECO:0000313" key="9">
    <source>
        <dbReference type="EMBL" id="EPF31653.1"/>
    </source>
</evidence>
<dbReference type="HOGENOM" id="CLU_526591_0_0_12"/>
<comment type="catalytic activity">
    <reaction evidence="7">
        <text>a 2'-deoxyadenosine in DNA + S-adenosyl-L-methionine = an N(6)-methyl-2'-deoxyadenosine in DNA + S-adenosyl-L-homocysteine + H(+)</text>
        <dbReference type="Rhea" id="RHEA:15197"/>
        <dbReference type="Rhea" id="RHEA-COMP:12418"/>
        <dbReference type="Rhea" id="RHEA-COMP:12419"/>
        <dbReference type="ChEBI" id="CHEBI:15378"/>
        <dbReference type="ChEBI" id="CHEBI:57856"/>
        <dbReference type="ChEBI" id="CHEBI:59789"/>
        <dbReference type="ChEBI" id="CHEBI:90615"/>
        <dbReference type="ChEBI" id="CHEBI:90616"/>
        <dbReference type="EC" id="2.1.1.72"/>
    </reaction>
</comment>
<dbReference type="InterPro" id="IPR029063">
    <property type="entry name" value="SAM-dependent_MTases_sf"/>
</dbReference>
<dbReference type="OrthoDB" id="9814572at2"/>
<sequence>MKRDYFQNSLFDELIEETPKIEKEIEISFNDNLLSKFKSYVLENYIDDVEKTGLSYTWAYICEFVLNYGENEDFLNIKNFGEMYEIGLAIQNKIQKKNKGQYYTPEDVASIMSEWFDSVDGENICDVACGTGKLILTYLDFIGEKNAKRLIQSGKLFLYDMDETALNICKTAILQKYGKNLGDKVHCFIGDFLSSKIKLPENCKVISNPPYAAIQQVGLDWKDTKVLNDSRELYSCFMEKIIQNCNSAVIITPYSFISGSKFYSLRMILNQCSGEIYSFDNVPGNIFCGRKHGIFNTNTSNSVRAAITVLRKNNCDGFRLTPLIRFKSTERKELLQCKMLESFLSPKRQKISRASPAFYKCFKELQPLYDRVMEKAEHHTLAELISKSGEYTLSTANTCRYFTSAFSGLINRNGLTVLHFNDKKKFDFAYCLINSSFAYWHWRLYDGGITYPVSLLLRMPVIYDSLTEDDHEFFKKTTQEMSTKASKFIIKKNNVGVQENIKYPREYRDKINQRFLKILNLNVDNSTMDLIHSNMALKVSV</sequence>
<comment type="caution">
    <text evidence="9">The sequence shown here is derived from an EMBL/GenBank/DDBJ whole genome shotgun (WGS) entry which is preliminary data.</text>
</comment>
<evidence type="ECO:0000256" key="6">
    <source>
        <dbReference type="ARBA" id="ARBA00022747"/>
    </source>
</evidence>
<dbReference type="AlphaFoldDB" id="S3K0B6"/>
<dbReference type="GO" id="GO:0008170">
    <property type="term" value="F:N-methyltransferase activity"/>
    <property type="evidence" value="ECO:0007669"/>
    <property type="project" value="InterPro"/>
</dbReference>
<dbReference type="RefSeq" id="WP_016526262.1">
    <property type="nucleotide sequence ID" value="NZ_KE332518.1"/>
</dbReference>
<dbReference type="GO" id="GO:0009007">
    <property type="term" value="F:site-specific DNA-methyltransferase (adenine-specific) activity"/>
    <property type="evidence" value="ECO:0007669"/>
    <property type="project" value="UniProtKB-EC"/>
</dbReference>
<dbReference type="PRINTS" id="PR00507">
    <property type="entry name" value="N12N6MTFRASE"/>
</dbReference>
<dbReference type="eggNOG" id="COG0286">
    <property type="taxonomic scope" value="Bacteria"/>
</dbReference>
<reference evidence="9 10" key="1">
    <citation type="submission" date="2013-04" db="EMBL/GenBank/DDBJ databases">
        <title>The Genome Sequence of Treponema maltophilum ATCC 51939.</title>
        <authorList>
            <consortium name="The Broad Institute Genomics Platform"/>
            <person name="Earl A."/>
            <person name="Ward D."/>
            <person name="Feldgarden M."/>
            <person name="Gevers D."/>
            <person name="Leonetti C."/>
            <person name="Blanton J.M."/>
            <person name="Dewhirst F.E."/>
            <person name="Izard J."/>
            <person name="Walker B."/>
            <person name="Young S."/>
            <person name="Zeng Q."/>
            <person name="Gargeya S."/>
            <person name="Fitzgerald M."/>
            <person name="Haas B."/>
            <person name="Abouelleil A."/>
            <person name="Allen A.W."/>
            <person name="Alvarado L."/>
            <person name="Arachchi H.M."/>
            <person name="Berlin A.M."/>
            <person name="Chapman S.B."/>
            <person name="Gainer-Dewar J."/>
            <person name="Goldberg J."/>
            <person name="Griggs A."/>
            <person name="Gujja S."/>
            <person name="Hansen M."/>
            <person name="Howarth C."/>
            <person name="Imamovic A."/>
            <person name="Ireland A."/>
            <person name="Larimer J."/>
            <person name="McCowan C."/>
            <person name="Murphy C."/>
            <person name="Pearson M."/>
            <person name="Poon T.W."/>
            <person name="Priest M."/>
            <person name="Roberts A."/>
            <person name="Saif S."/>
            <person name="Shea T."/>
            <person name="Sisk P."/>
            <person name="Sykes S."/>
            <person name="Wortman J."/>
            <person name="Nusbaum C."/>
            <person name="Birren B."/>
        </authorList>
    </citation>
    <scope>NUCLEOTIDE SEQUENCE [LARGE SCALE GENOMIC DNA]</scope>
    <source>
        <strain evidence="9 10">ATCC 51939</strain>
    </source>
</reference>
<evidence type="ECO:0000313" key="10">
    <source>
        <dbReference type="Proteomes" id="UP000014541"/>
    </source>
</evidence>
<gene>
    <name evidence="9" type="ORF">HMPREF9194_02004</name>
</gene>
<evidence type="ECO:0000256" key="4">
    <source>
        <dbReference type="ARBA" id="ARBA00022679"/>
    </source>
</evidence>
<dbReference type="PANTHER" id="PTHR42933:SF3">
    <property type="entry name" value="TYPE I RESTRICTION ENZYME MJAVIII METHYLASE SUBUNIT"/>
    <property type="match status" value="1"/>
</dbReference>
<keyword evidence="6" id="KW-0680">Restriction system</keyword>
<dbReference type="InterPro" id="IPR003356">
    <property type="entry name" value="DNA_methylase_A-5"/>
</dbReference>
<dbReference type="EC" id="2.1.1.72" evidence="2"/>
<dbReference type="CDD" id="cd02440">
    <property type="entry name" value="AdoMet_MTases"/>
    <property type="match status" value="1"/>
</dbReference>
<dbReference type="SUPFAM" id="SSF53335">
    <property type="entry name" value="S-adenosyl-L-methionine-dependent methyltransferases"/>
    <property type="match status" value="1"/>
</dbReference>
<dbReference type="GO" id="GO:0032259">
    <property type="term" value="P:methylation"/>
    <property type="evidence" value="ECO:0007669"/>
    <property type="project" value="UniProtKB-KW"/>
</dbReference>
<dbReference type="Gene3D" id="3.40.50.150">
    <property type="entry name" value="Vaccinia Virus protein VP39"/>
    <property type="match status" value="1"/>
</dbReference>
<name>S3K0B6_TREMA</name>
<keyword evidence="5" id="KW-0949">S-adenosyl-L-methionine</keyword>
<feature type="domain" description="DNA methylase adenine-specific" evidence="8">
    <location>
        <begin position="79"/>
        <end position="287"/>
    </location>
</feature>
<dbReference type="GO" id="GO:0003677">
    <property type="term" value="F:DNA binding"/>
    <property type="evidence" value="ECO:0007669"/>
    <property type="project" value="InterPro"/>
</dbReference>
<comment type="similarity">
    <text evidence="1">Belongs to the N(4)/N(6)-methyltransferase family.</text>
</comment>
<dbReference type="Proteomes" id="UP000014541">
    <property type="component" value="Unassembled WGS sequence"/>
</dbReference>
<evidence type="ECO:0000256" key="5">
    <source>
        <dbReference type="ARBA" id="ARBA00022691"/>
    </source>
</evidence>
<keyword evidence="3" id="KW-0489">Methyltransferase</keyword>
<dbReference type="PANTHER" id="PTHR42933">
    <property type="entry name" value="SLR6095 PROTEIN"/>
    <property type="match status" value="1"/>
</dbReference>
<dbReference type="GO" id="GO:0009307">
    <property type="term" value="P:DNA restriction-modification system"/>
    <property type="evidence" value="ECO:0007669"/>
    <property type="project" value="UniProtKB-KW"/>
</dbReference>
<keyword evidence="10" id="KW-1185">Reference proteome</keyword>
<dbReference type="PATRIC" id="fig|1125699.3.peg.2024"/>
<protein>
    <recommendedName>
        <fullName evidence="2">site-specific DNA-methyltransferase (adenine-specific)</fullName>
        <ecNumber evidence="2">2.1.1.72</ecNumber>
    </recommendedName>
</protein>
<proteinExistence type="inferred from homology"/>
<dbReference type="InterPro" id="IPR051537">
    <property type="entry name" value="DNA_Adenine_Mtase"/>
</dbReference>
<evidence type="ECO:0000256" key="1">
    <source>
        <dbReference type="ARBA" id="ARBA00006594"/>
    </source>
</evidence>
<evidence type="ECO:0000256" key="3">
    <source>
        <dbReference type="ARBA" id="ARBA00022603"/>
    </source>
</evidence>
<evidence type="ECO:0000256" key="7">
    <source>
        <dbReference type="ARBA" id="ARBA00047942"/>
    </source>
</evidence>
<dbReference type="STRING" id="1125699.HMPREF9194_02004"/>
<organism evidence="9 10">
    <name type="scientific">Treponema maltophilum ATCC 51939</name>
    <dbReference type="NCBI Taxonomy" id="1125699"/>
    <lineage>
        <taxon>Bacteria</taxon>
        <taxon>Pseudomonadati</taxon>
        <taxon>Spirochaetota</taxon>
        <taxon>Spirochaetia</taxon>
        <taxon>Spirochaetales</taxon>
        <taxon>Treponemataceae</taxon>
        <taxon>Treponema</taxon>
    </lineage>
</organism>
<keyword evidence="4" id="KW-0808">Transferase</keyword>
<evidence type="ECO:0000256" key="2">
    <source>
        <dbReference type="ARBA" id="ARBA00011900"/>
    </source>
</evidence>
<accession>S3K0B6</accession>
<dbReference type="Pfam" id="PF02384">
    <property type="entry name" value="N6_Mtase"/>
    <property type="match status" value="1"/>
</dbReference>